<gene>
    <name evidence="2" type="ORF">A3J46_01780</name>
</gene>
<organism evidence="2 3">
    <name type="scientific">Candidatus Yanofskybacteria bacterium RIFCSPHIGHO2_02_FULL_41_11</name>
    <dbReference type="NCBI Taxonomy" id="1802675"/>
    <lineage>
        <taxon>Bacteria</taxon>
        <taxon>Candidatus Yanofskyibacteriota</taxon>
    </lineage>
</organism>
<reference evidence="2 3" key="1">
    <citation type="journal article" date="2016" name="Nat. Commun.">
        <title>Thousands of microbial genomes shed light on interconnected biogeochemical processes in an aquifer system.</title>
        <authorList>
            <person name="Anantharaman K."/>
            <person name="Brown C.T."/>
            <person name="Hug L.A."/>
            <person name="Sharon I."/>
            <person name="Castelle C.J."/>
            <person name="Probst A.J."/>
            <person name="Thomas B.C."/>
            <person name="Singh A."/>
            <person name="Wilkins M.J."/>
            <person name="Karaoz U."/>
            <person name="Brodie E.L."/>
            <person name="Williams K.H."/>
            <person name="Hubbard S.S."/>
            <person name="Banfield J.F."/>
        </authorList>
    </citation>
    <scope>NUCLEOTIDE SEQUENCE [LARGE SCALE GENOMIC DNA]</scope>
</reference>
<comment type="caution">
    <text evidence="2">The sequence shown here is derived from an EMBL/GenBank/DDBJ whole genome shotgun (WGS) entry which is preliminary data.</text>
</comment>
<dbReference type="EMBL" id="MGJP01000009">
    <property type="protein sequence ID" value="OGN10364.1"/>
    <property type="molecule type" value="Genomic_DNA"/>
</dbReference>
<evidence type="ECO:0000313" key="3">
    <source>
        <dbReference type="Proteomes" id="UP000177167"/>
    </source>
</evidence>
<dbReference type="Proteomes" id="UP000177167">
    <property type="component" value="Unassembled WGS sequence"/>
</dbReference>
<keyword evidence="1" id="KW-0472">Membrane</keyword>
<evidence type="ECO:0000256" key="1">
    <source>
        <dbReference type="SAM" id="Phobius"/>
    </source>
</evidence>
<accession>A0A1F8FAZ3</accession>
<name>A0A1F8FAZ3_9BACT</name>
<keyword evidence="1" id="KW-0812">Transmembrane</keyword>
<protein>
    <submittedName>
        <fullName evidence="2">Uncharacterized protein</fullName>
    </submittedName>
</protein>
<evidence type="ECO:0000313" key="2">
    <source>
        <dbReference type="EMBL" id="OGN10364.1"/>
    </source>
</evidence>
<feature type="transmembrane region" description="Helical" evidence="1">
    <location>
        <begin position="39"/>
        <end position="56"/>
    </location>
</feature>
<proteinExistence type="predicted"/>
<keyword evidence="1" id="KW-1133">Transmembrane helix</keyword>
<sequence length="159" mass="17958">MQKSQPDFKIDIKSPIFTPRPGWGGKLKNWLKKNGQSKVLPVTSIVVLVLGIYMYWDKFGAQKQDNDIVSATIEKTAEPRQGLTHLARAAISDYLMANNIELSSEQRIYAETYLVSIMGKKSVSVGETISFDKTKLADAVEKAKNLTPYQIQEWSKYLK</sequence>
<dbReference type="AlphaFoldDB" id="A0A1F8FAZ3"/>